<dbReference type="Gene3D" id="3.90.930.12">
    <property type="entry name" value="Ribosomal protein L6, alpha-beta domain"/>
    <property type="match status" value="2"/>
</dbReference>
<dbReference type="InterPro" id="IPR000702">
    <property type="entry name" value="Ribosomal_uL6-like"/>
</dbReference>
<feature type="domain" description="Large ribosomal subunit protein uL6 alpha-beta" evidence="9">
    <location>
        <begin position="11"/>
        <end position="83"/>
    </location>
</feature>
<sequence length="180" mass="19751">MSRIGNKVIKVPAGVNVEVTPTNFVTVTGPKGTLQFQFSTVITIEMENNEITIKRSSDVNDVRKLHGTTRAVLANMVTGVSVGFKRELEIIGVGYRAQLQGNKLVLNAGYSHLVELDVPNGVTVTLPKNTEVIIEGYDKQVVGEFAANIRAVRKPEPYKGKGIRYKGENVRRKEGKTAKK</sequence>
<dbReference type="RefSeq" id="WP_030004132.1">
    <property type="nucleotide sequence ID" value="NC_022549.1"/>
</dbReference>
<keyword evidence="3 6" id="KW-0694">RNA-binding</keyword>
<dbReference type="GO" id="GO:0002181">
    <property type="term" value="P:cytoplasmic translation"/>
    <property type="evidence" value="ECO:0007669"/>
    <property type="project" value="TreeGrafter"/>
</dbReference>
<evidence type="ECO:0000256" key="6">
    <source>
        <dbReference type="HAMAP-Rule" id="MF_01365"/>
    </source>
</evidence>
<dbReference type="SUPFAM" id="SSF56053">
    <property type="entry name" value="Ribosomal protein L6"/>
    <property type="match status" value="2"/>
</dbReference>
<comment type="function">
    <text evidence="6 8">This protein binds to the 23S rRNA, and is important in its secondary structure. It is located near the subunit interface in the base of the L7/L12 stalk, and near the tRNA binding site of the peptidyltransferase center.</text>
</comment>
<evidence type="ECO:0000259" key="9">
    <source>
        <dbReference type="Pfam" id="PF00347"/>
    </source>
</evidence>
<dbReference type="InterPro" id="IPR002358">
    <property type="entry name" value="Ribosomal_uL6_CS"/>
</dbReference>
<comment type="subunit">
    <text evidence="6">Part of the 50S ribosomal subunit.</text>
</comment>
<keyword evidence="5 6" id="KW-0687">Ribonucleoprotein</keyword>
<proteinExistence type="inferred from homology"/>
<reference evidence="10 11" key="1">
    <citation type="journal article" date="2013" name="J. Mol. Microbiol. Biotechnol.">
        <title>Analysis of the Complete Genomes of Acholeplasma brassicae , A. palmae and A. laidlawii and Their Comparison to the Obligate Parasites from ' Candidatus Phytoplasma'.</title>
        <authorList>
            <person name="Kube M."/>
            <person name="Siewert C."/>
            <person name="Migdoll A.M."/>
            <person name="Duduk B."/>
            <person name="Holz S."/>
            <person name="Rabus R."/>
            <person name="Seemuller E."/>
            <person name="Mitrovic J."/>
            <person name="Muller I."/>
            <person name="Buttner C."/>
            <person name="Reinhardt R."/>
        </authorList>
    </citation>
    <scope>NUCLEOTIDE SEQUENCE [LARGE SCALE GENOMIC DNA]</scope>
    <source>
        <strain evidence="11">0502</strain>
    </source>
</reference>
<evidence type="ECO:0000313" key="11">
    <source>
        <dbReference type="Proteomes" id="UP000032737"/>
    </source>
</evidence>
<evidence type="ECO:0000313" key="10">
    <source>
        <dbReference type="EMBL" id="CCV65270.1"/>
    </source>
</evidence>
<accession>U4KMF2</accession>
<dbReference type="OrthoDB" id="9805007at2"/>
<keyword evidence="4 6" id="KW-0689">Ribosomal protein</keyword>
<dbReference type="EMBL" id="FO681348">
    <property type="protein sequence ID" value="CCV65270.1"/>
    <property type="molecule type" value="Genomic_DNA"/>
</dbReference>
<name>U4KMF2_9MOLU</name>
<dbReference type="PANTHER" id="PTHR11655">
    <property type="entry name" value="60S/50S RIBOSOMAL PROTEIN L6/L9"/>
    <property type="match status" value="1"/>
</dbReference>
<evidence type="ECO:0000256" key="5">
    <source>
        <dbReference type="ARBA" id="ARBA00023274"/>
    </source>
</evidence>
<gene>
    <name evidence="6 10" type="primary">rplF</name>
    <name evidence="10" type="ORF">BN85302490</name>
</gene>
<dbReference type="InterPro" id="IPR019906">
    <property type="entry name" value="Ribosomal_uL6_bac-type"/>
</dbReference>
<keyword evidence="11" id="KW-1185">Reference proteome</keyword>
<dbReference type="PRINTS" id="PR00059">
    <property type="entry name" value="RIBOSOMALL6"/>
</dbReference>
<dbReference type="HOGENOM" id="CLU_065464_1_2_14"/>
<organism evidence="10 11">
    <name type="scientific">Acholeplasma brassicae</name>
    <dbReference type="NCBI Taxonomy" id="61635"/>
    <lineage>
        <taxon>Bacteria</taxon>
        <taxon>Bacillati</taxon>
        <taxon>Mycoplasmatota</taxon>
        <taxon>Mollicutes</taxon>
        <taxon>Acholeplasmatales</taxon>
        <taxon>Acholeplasmataceae</taxon>
        <taxon>Acholeplasma</taxon>
    </lineage>
</organism>
<comment type="similarity">
    <text evidence="1 6 7">Belongs to the universal ribosomal protein uL6 family.</text>
</comment>
<feature type="domain" description="Large ribosomal subunit protein uL6 alpha-beta" evidence="9">
    <location>
        <begin position="91"/>
        <end position="165"/>
    </location>
</feature>
<evidence type="ECO:0000256" key="4">
    <source>
        <dbReference type="ARBA" id="ARBA00022980"/>
    </source>
</evidence>
<dbReference type="HAMAP" id="MF_01365_B">
    <property type="entry name" value="Ribosomal_uL6_B"/>
    <property type="match status" value="1"/>
</dbReference>
<dbReference type="FunFam" id="3.90.930.12:FF:000001">
    <property type="entry name" value="50S ribosomal protein L6"/>
    <property type="match status" value="1"/>
</dbReference>
<dbReference type="InterPro" id="IPR036789">
    <property type="entry name" value="Ribosomal_uL6-like_a/b-dom_sf"/>
</dbReference>
<dbReference type="KEGG" id="abra:BN85302490"/>
<keyword evidence="2 6" id="KW-0699">rRNA-binding</keyword>
<evidence type="ECO:0000256" key="7">
    <source>
        <dbReference type="RuleBase" id="RU003869"/>
    </source>
</evidence>
<dbReference type="PROSITE" id="PS00525">
    <property type="entry name" value="RIBOSOMAL_L6_1"/>
    <property type="match status" value="1"/>
</dbReference>
<dbReference type="AlphaFoldDB" id="U4KMF2"/>
<dbReference type="Proteomes" id="UP000032737">
    <property type="component" value="Chromosome"/>
</dbReference>
<evidence type="ECO:0000256" key="8">
    <source>
        <dbReference type="RuleBase" id="RU003870"/>
    </source>
</evidence>
<dbReference type="GO" id="GO:0003735">
    <property type="term" value="F:structural constituent of ribosome"/>
    <property type="evidence" value="ECO:0007669"/>
    <property type="project" value="UniProtKB-UniRule"/>
</dbReference>
<evidence type="ECO:0000256" key="3">
    <source>
        <dbReference type="ARBA" id="ARBA00022884"/>
    </source>
</evidence>
<dbReference type="GO" id="GO:0019843">
    <property type="term" value="F:rRNA binding"/>
    <property type="evidence" value="ECO:0007669"/>
    <property type="project" value="UniProtKB-UniRule"/>
</dbReference>
<evidence type="ECO:0000256" key="1">
    <source>
        <dbReference type="ARBA" id="ARBA00009356"/>
    </source>
</evidence>
<protein>
    <recommendedName>
        <fullName evidence="6">Large ribosomal subunit protein uL6</fullName>
    </recommendedName>
</protein>
<dbReference type="STRING" id="61635.BN85302490"/>
<evidence type="ECO:0000256" key="2">
    <source>
        <dbReference type="ARBA" id="ARBA00022730"/>
    </source>
</evidence>
<dbReference type="PANTHER" id="PTHR11655:SF14">
    <property type="entry name" value="LARGE RIBOSOMAL SUBUNIT PROTEIN UL6M"/>
    <property type="match status" value="1"/>
</dbReference>
<dbReference type="NCBIfam" id="TIGR03654">
    <property type="entry name" value="L6_bact"/>
    <property type="match status" value="1"/>
</dbReference>
<dbReference type="PIRSF" id="PIRSF002162">
    <property type="entry name" value="Ribosomal_L6"/>
    <property type="match status" value="1"/>
</dbReference>
<dbReference type="GO" id="GO:0022625">
    <property type="term" value="C:cytosolic large ribosomal subunit"/>
    <property type="evidence" value="ECO:0007669"/>
    <property type="project" value="UniProtKB-UniRule"/>
</dbReference>
<dbReference type="FunFam" id="3.90.930.12:FF:000002">
    <property type="entry name" value="50S ribosomal protein L6"/>
    <property type="match status" value="1"/>
</dbReference>
<dbReference type="InterPro" id="IPR020040">
    <property type="entry name" value="Ribosomal_uL6_a/b-dom"/>
</dbReference>
<dbReference type="Pfam" id="PF00347">
    <property type="entry name" value="Ribosomal_L6"/>
    <property type="match status" value="2"/>
</dbReference>